<dbReference type="WBParaSite" id="SCUD_0001664701-mRNA-1">
    <property type="protein sequence ID" value="SCUD_0001664701-mRNA-1"/>
    <property type="gene ID" value="SCUD_0001664701"/>
</dbReference>
<evidence type="ECO:0000313" key="1">
    <source>
        <dbReference type="EMBL" id="VDP61939.1"/>
    </source>
</evidence>
<dbReference type="Proteomes" id="UP000279833">
    <property type="component" value="Unassembled WGS sequence"/>
</dbReference>
<reference evidence="3" key="1">
    <citation type="submission" date="2016-06" db="UniProtKB">
        <authorList>
            <consortium name="WormBaseParasite"/>
        </authorList>
    </citation>
    <scope>IDENTIFICATION</scope>
</reference>
<organism evidence="3">
    <name type="scientific">Schistosoma curassoni</name>
    <dbReference type="NCBI Taxonomy" id="6186"/>
    <lineage>
        <taxon>Eukaryota</taxon>
        <taxon>Metazoa</taxon>
        <taxon>Spiralia</taxon>
        <taxon>Lophotrochozoa</taxon>
        <taxon>Platyhelminthes</taxon>
        <taxon>Trematoda</taxon>
        <taxon>Digenea</taxon>
        <taxon>Strigeidida</taxon>
        <taxon>Schistosomatoidea</taxon>
        <taxon>Schistosomatidae</taxon>
        <taxon>Schistosoma</taxon>
    </lineage>
</organism>
<dbReference type="AlphaFoldDB" id="A0A183KNL5"/>
<evidence type="ECO:0000313" key="3">
    <source>
        <dbReference type="WBParaSite" id="SCUD_0001664701-mRNA-1"/>
    </source>
</evidence>
<keyword evidence="2" id="KW-1185">Reference proteome</keyword>
<accession>A0A183KNL5</accession>
<proteinExistence type="predicted"/>
<gene>
    <name evidence="1" type="ORF">SCUD_LOCUS16644</name>
</gene>
<protein>
    <submittedName>
        <fullName evidence="1 3">Uncharacterized protein</fullName>
    </submittedName>
</protein>
<reference evidence="1 2" key="2">
    <citation type="submission" date="2018-11" db="EMBL/GenBank/DDBJ databases">
        <authorList>
            <consortium name="Pathogen Informatics"/>
        </authorList>
    </citation>
    <scope>NUCLEOTIDE SEQUENCE [LARGE SCALE GENOMIC DNA]</scope>
    <source>
        <strain evidence="1">Dakar</strain>
        <strain evidence="2">Dakar, Senegal</strain>
    </source>
</reference>
<evidence type="ECO:0000313" key="2">
    <source>
        <dbReference type="Proteomes" id="UP000279833"/>
    </source>
</evidence>
<name>A0A183KNL5_9TREM</name>
<sequence>MEPNEYLIEDKPIINRKIPVSLSDTFNSLKSSSSYLKKIQSTHSIPNCYKVNTNV</sequence>
<dbReference type="EMBL" id="UZAK01038895">
    <property type="protein sequence ID" value="VDP61939.1"/>
    <property type="molecule type" value="Genomic_DNA"/>
</dbReference>